<feature type="compositionally biased region" description="Basic and acidic residues" evidence="1">
    <location>
        <begin position="12"/>
        <end position="41"/>
    </location>
</feature>
<accession>A0A7J5Z2M6</accession>
<evidence type="ECO:0000256" key="1">
    <source>
        <dbReference type="SAM" id="MobiDB-lite"/>
    </source>
</evidence>
<reference evidence="2 3" key="1">
    <citation type="submission" date="2020-03" db="EMBL/GenBank/DDBJ databases">
        <title>Dissostichus mawsoni Genome sequencing and assembly.</title>
        <authorList>
            <person name="Park H."/>
        </authorList>
    </citation>
    <scope>NUCLEOTIDE SEQUENCE [LARGE SCALE GENOMIC DNA]</scope>
    <source>
        <strain evidence="2">DM0001</strain>
        <tissue evidence="2">Muscle</tissue>
    </source>
</reference>
<dbReference type="Proteomes" id="UP000518266">
    <property type="component" value="Unassembled WGS sequence"/>
</dbReference>
<protein>
    <submittedName>
        <fullName evidence="2">Uncharacterized protein</fullName>
    </submittedName>
</protein>
<evidence type="ECO:0000313" key="3">
    <source>
        <dbReference type="Proteomes" id="UP000518266"/>
    </source>
</evidence>
<dbReference type="EMBL" id="JAAKFY010000007">
    <property type="protein sequence ID" value="KAF3854558.1"/>
    <property type="molecule type" value="Genomic_DNA"/>
</dbReference>
<name>A0A7J5Z2M6_DISMA</name>
<organism evidence="2 3">
    <name type="scientific">Dissostichus mawsoni</name>
    <name type="common">Antarctic cod</name>
    <dbReference type="NCBI Taxonomy" id="36200"/>
    <lineage>
        <taxon>Eukaryota</taxon>
        <taxon>Metazoa</taxon>
        <taxon>Chordata</taxon>
        <taxon>Craniata</taxon>
        <taxon>Vertebrata</taxon>
        <taxon>Euteleostomi</taxon>
        <taxon>Actinopterygii</taxon>
        <taxon>Neopterygii</taxon>
        <taxon>Teleostei</taxon>
        <taxon>Neoteleostei</taxon>
        <taxon>Acanthomorphata</taxon>
        <taxon>Eupercaria</taxon>
        <taxon>Perciformes</taxon>
        <taxon>Notothenioidei</taxon>
        <taxon>Nototheniidae</taxon>
        <taxon>Dissostichus</taxon>
    </lineage>
</organism>
<comment type="caution">
    <text evidence="2">The sequence shown here is derived from an EMBL/GenBank/DDBJ whole genome shotgun (WGS) entry which is preliminary data.</text>
</comment>
<gene>
    <name evidence="2" type="ORF">F7725_022613</name>
</gene>
<feature type="region of interest" description="Disordered" evidence="1">
    <location>
        <begin position="1"/>
        <end position="41"/>
    </location>
</feature>
<sequence length="95" mass="10538">MPQRPSWTLCRKTGEENGVKERNKVKAERERNSGESGERSDNTFRCISLDLILVCADSRERFPLDTSICSGVSPAALHQDEWLLARGHGGIGRPG</sequence>
<proteinExistence type="predicted"/>
<dbReference type="AlphaFoldDB" id="A0A7J5Z2M6"/>
<keyword evidence="3" id="KW-1185">Reference proteome</keyword>
<evidence type="ECO:0000313" key="2">
    <source>
        <dbReference type="EMBL" id="KAF3854558.1"/>
    </source>
</evidence>